<accession>A0A9Q0E5F5</accession>
<keyword evidence="3" id="KW-1185">Reference proteome</keyword>
<keyword evidence="1" id="KW-0812">Transmembrane</keyword>
<proteinExistence type="predicted"/>
<evidence type="ECO:0000313" key="3">
    <source>
        <dbReference type="Proteomes" id="UP001148018"/>
    </source>
</evidence>
<dbReference type="PANTHER" id="PTHR10404:SF32">
    <property type="entry name" value="INACTIVE N-ACETYLATED-ALPHA-LINKED ACIDIC DIPEPTIDASE-LIKE PROTEIN 2"/>
    <property type="match status" value="1"/>
</dbReference>
<feature type="non-terminal residue" evidence="2">
    <location>
        <position position="322"/>
    </location>
</feature>
<dbReference type="InterPro" id="IPR039373">
    <property type="entry name" value="Peptidase_M28B"/>
</dbReference>
<keyword evidence="1" id="KW-1133">Transmembrane helix</keyword>
<dbReference type="Proteomes" id="UP001148018">
    <property type="component" value="Unassembled WGS sequence"/>
</dbReference>
<dbReference type="InterPro" id="IPR046450">
    <property type="entry name" value="PA_dom_sf"/>
</dbReference>
<comment type="caution">
    <text evidence="2">The sequence shown here is derived from an EMBL/GenBank/DDBJ whole genome shotgun (WGS) entry which is preliminary data.</text>
</comment>
<dbReference type="EMBL" id="JANIIK010000048">
    <property type="protein sequence ID" value="KAJ3599656.1"/>
    <property type="molecule type" value="Genomic_DNA"/>
</dbReference>
<dbReference type="Gene3D" id="3.50.30.30">
    <property type="match status" value="1"/>
</dbReference>
<evidence type="ECO:0000256" key="1">
    <source>
        <dbReference type="SAM" id="Phobius"/>
    </source>
</evidence>
<gene>
    <name evidence="2" type="ORF">NHX12_033612</name>
</gene>
<dbReference type="PANTHER" id="PTHR10404">
    <property type="entry name" value="N-ACETYLATED-ALPHA-LINKED ACIDIC DIPEPTIDASE"/>
    <property type="match status" value="1"/>
</dbReference>
<sequence>MAYRKVDDGQGRPLGAEVQQCAEGLGGLDWNLDKEGGLQEPEPGLVCIQLQHAGHQRTGGTNPSPDPELMEPIRPSVSASPHGRFEQLQEDPEYVSHFTRCPGHKAGQRRLHCALARYLLAGAGLFIAGLLIGRFTGSLPAPGGGGPSALPPDNTDMLEDLLKGITADKIKTLQRALSSLPDAGEETTARFLYRQWVGLGLSDVRLSNHTVLLSLPGPAPNTITDGAANQCFLPCGAPCNQHGRDPPLRPERSYAAYSAVGSLEGSVETGKAEVVDVQYGGVQHLRLASQSANLTGRIALLKLGQAPLLYKHRAFSVTLNPG</sequence>
<keyword evidence="1" id="KW-0472">Membrane</keyword>
<organism evidence="2 3">
    <name type="scientific">Muraenolepis orangiensis</name>
    <name type="common">Patagonian moray cod</name>
    <dbReference type="NCBI Taxonomy" id="630683"/>
    <lineage>
        <taxon>Eukaryota</taxon>
        <taxon>Metazoa</taxon>
        <taxon>Chordata</taxon>
        <taxon>Craniata</taxon>
        <taxon>Vertebrata</taxon>
        <taxon>Euteleostomi</taxon>
        <taxon>Actinopterygii</taxon>
        <taxon>Neopterygii</taxon>
        <taxon>Teleostei</taxon>
        <taxon>Neoteleostei</taxon>
        <taxon>Acanthomorphata</taxon>
        <taxon>Zeiogadaria</taxon>
        <taxon>Gadariae</taxon>
        <taxon>Gadiformes</taxon>
        <taxon>Muraenolepidoidei</taxon>
        <taxon>Muraenolepididae</taxon>
        <taxon>Muraenolepis</taxon>
    </lineage>
</organism>
<feature type="transmembrane region" description="Helical" evidence="1">
    <location>
        <begin position="115"/>
        <end position="133"/>
    </location>
</feature>
<protein>
    <submittedName>
        <fullName evidence="2">Uncharacterized protein</fullName>
    </submittedName>
</protein>
<dbReference type="Gene3D" id="3.40.630.10">
    <property type="entry name" value="Zn peptidases"/>
    <property type="match status" value="1"/>
</dbReference>
<dbReference type="AlphaFoldDB" id="A0A9Q0E5F5"/>
<dbReference type="OrthoDB" id="5841748at2759"/>
<dbReference type="SUPFAM" id="SSF52025">
    <property type="entry name" value="PA domain"/>
    <property type="match status" value="1"/>
</dbReference>
<name>A0A9Q0E5F5_9TELE</name>
<reference evidence="2" key="1">
    <citation type="submission" date="2022-07" db="EMBL/GenBank/DDBJ databases">
        <title>Chromosome-level genome of Muraenolepis orangiensis.</title>
        <authorList>
            <person name="Kim J."/>
        </authorList>
    </citation>
    <scope>NUCLEOTIDE SEQUENCE</scope>
    <source>
        <strain evidence="2">KU_S4_2022</strain>
        <tissue evidence="2">Muscle</tissue>
    </source>
</reference>
<evidence type="ECO:0000313" key="2">
    <source>
        <dbReference type="EMBL" id="KAJ3599656.1"/>
    </source>
</evidence>